<evidence type="ECO:0000256" key="2">
    <source>
        <dbReference type="ARBA" id="ARBA00023125"/>
    </source>
</evidence>
<feature type="domain" description="HTH arsR-type" evidence="4">
    <location>
        <begin position="1"/>
        <end position="88"/>
    </location>
</feature>
<dbReference type="PRINTS" id="PR00778">
    <property type="entry name" value="HTHARSR"/>
</dbReference>
<dbReference type="Pfam" id="PF01022">
    <property type="entry name" value="HTH_5"/>
    <property type="match status" value="1"/>
</dbReference>
<name>A0A3N4AF96_9MICC</name>
<dbReference type="InterPro" id="IPR036388">
    <property type="entry name" value="WH-like_DNA-bd_sf"/>
</dbReference>
<proteinExistence type="predicted"/>
<evidence type="ECO:0000313" key="5">
    <source>
        <dbReference type="EMBL" id="ROZ65579.1"/>
    </source>
</evidence>
<comment type="caution">
    <text evidence="5">The sequence shown here is derived from an EMBL/GenBank/DDBJ whole genome shotgun (WGS) entry which is preliminary data.</text>
</comment>
<dbReference type="EMBL" id="RKMF01000001">
    <property type="protein sequence ID" value="ROZ65579.1"/>
    <property type="molecule type" value="Genomic_DNA"/>
</dbReference>
<dbReference type="PANTHER" id="PTHR33154">
    <property type="entry name" value="TRANSCRIPTIONAL REGULATOR, ARSR FAMILY"/>
    <property type="match status" value="1"/>
</dbReference>
<dbReference type="SMART" id="SM00418">
    <property type="entry name" value="HTH_ARSR"/>
    <property type="match status" value="1"/>
</dbReference>
<keyword evidence="6" id="KW-1185">Reference proteome</keyword>
<evidence type="ECO:0000313" key="6">
    <source>
        <dbReference type="Proteomes" id="UP000270616"/>
    </source>
</evidence>
<dbReference type="Gene3D" id="1.10.10.10">
    <property type="entry name" value="Winged helix-like DNA-binding domain superfamily/Winged helix DNA-binding domain"/>
    <property type="match status" value="1"/>
</dbReference>
<accession>A0A3N4AF96</accession>
<evidence type="ECO:0000256" key="3">
    <source>
        <dbReference type="ARBA" id="ARBA00023163"/>
    </source>
</evidence>
<dbReference type="OrthoDB" id="3628603at2"/>
<dbReference type="RefSeq" id="WP_123823468.1">
    <property type="nucleotide sequence ID" value="NZ_RKMF01000001.1"/>
</dbReference>
<dbReference type="PANTHER" id="PTHR33154:SF33">
    <property type="entry name" value="TRANSCRIPTIONAL REPRESSOR SDPR"/>
    <property type="match status" value="1"/>
</dbReference>
<dbReference type="InterPro" id="IPR051081">
    <property type="entry name" value="HTH_MetalResp_TranReg"/>
</dbReference>
<gene>
    <name evidence="5" type="ORF">EDL96_00265</name>
</gene>
<reference evidence="5 6" key="1">
    <citation type="submission" date="2018-10" db="EMBL/GenBank/DDBJ databases">
        <title>Kocuria sp. M5W7-7, whole genome shotgun sequence.</title>
        <authorList>
            <person name="Tuo L."/>
        </authorList>
    </citation>
    <scope>NUCLEOTIDE SEQUENCE [LARGE SCALE GENOMIC DNA]</scope>
    <source>
        <strain evidence="5 6">M5W7-7</strain>
    </source>
</reference>
<dbReference type="SUPFAM" id="SSF46785">
    <property type="entry name" value="Winged helix' DNA-binding domain"/>
    <property type="match status" value="1"/>
</dbReference>
<dbReference type="Proteomes" id="UP000270616">
    <property type="component" value="Unassembled WGS sequence"/>
</dbReference>
<dbReference type="GO" id="GO:0003700">
    <property type="term" value="F:DNA-binding transcription factor activity"/>
    <property type="evidence" value="ECO:0007669"/>
    <property type="project" value="InterPro"/>
</dbReference>
<dbReference type="AlphaFoldDB" id="A0A3N4AF96"/>
<organism evidence="5 6">
    <name type="scientific">Kocuria soli</name>
    <dbReference type="NCBI Taxonomy" id="2485125"/>
    <lineage>
        <taxon>Bacteria</taxon>
        <taxon>Bacillati</taxon>
        <taxon>Actinomycetota</taxon>
        <taxon>Actinomycetes</taxon>
        <taxon>Micrococcales</taxon>
        <taxon>Micrococcaceae</taxon>
        <taxon>Kocuria</taxon>
    </lineage>
</organism>
<dbReference type="GO" id="GO:0003677">
    <property type="term" value="F:DNA binding"/>
    <property type="evidence" value="ECO:0007669"/>
    <property type="project" value="UniProtKB-KW"/>
</dbReference>
<dbReference type="PROSITE" id="PS50987">
    <property type="entry name" value="HTH_ARSR_2"/>
    <property type="match status" value="1"/>
</dbReference>
<keyword evidence="3" id="KW-0804">Transcription</keyword>
<protein>
    <submittedName>
        <fullName evidence="5">ArsR family transcriptional regulator</fullName>
    </submittedName>
</protein>
<evidence type="ECO:0000256" key="1">
    <source>
        <dbReference type="ARBA" id="ARBA00023015"/>
    </source>
</evidence>
<keyword evidence="1" id="KW-0805">Transcription regulation</keyword>
<dbReference type="NCBIfam" id="NF033788">
    <property type="entry name" value="HTH_metalloreg"/>
    <property type="match status" value="1"/>
</dbReference>
<dbReference type="CDD" id="cd00090">
    <property type="entry name" value="HTH_ARSR"/>
    <property type="match status" value="1"/>
</dbReference>
<keyword evidence="2" id="KW-0238">DNA-binding</keyword>
<evidence type="ECO:0000259" key="4">
    <source>
        <dbReference type="PROSITE" id="PS50987"/>
    </source>
</evidence>
<dbReference type="InterPro" id="IPR001845">
    <property type="entry name" value="HTH_ArsR_DNA-bd_dom"/>
</dbReference>
<sequence>MIQDVFSVLADPTRRAILEALRDGERPVGDLVDQVGVSQPTVSKHLRILREAAVVEQRAEGQKRFYTLCPEGLEPALQWLSTLSGKAPTATTGTTTPDAPRVVVGSEAGVRTGEVVDPVAAEVELASAGAPVQTKAEASRGGFLSNVFRRRRR</sequence>
<dbReference type="InterPro" id="IPR011991">
    <property type="entry name" value="ArsR-like_HTH"/>
</dbReference>
<dbReference type="InterPro" id="IPR036390">
    <property type="entry name" value="WH_DNA-bd_sf"/>
</dbReference>